<dbReference type="Proteomes" id="UP001345963">
    <property type="component" value="Unassembled WGS sequence"/>
</dbReference>
<accession>A0ABU7C1K6</accession>
<proteinExistence type="predicted"/>
<keyword evidence="3" id="KW-1185">Reference proteome</keyword>
<evidence type="ECO:0000313" key="3">
    <source>
        <dbReference type="Proteomes" id="UP001345963"/>
    </source>
</evidence>
<comment type="caution">
    <text evidence="2">The sequence shown here is derived from an EMBL/GenBank/DDBJ whole genome shotgun (WGS) entry which is preliminary data.</text>
</comment>
<evidence type="ECO:0000256" key="1">
    <source>
        <dbReference type="SAM" id="MobiDB-lite"/>
    </source>
</evidence>
<protein>
    <submittedName>
        <fullName evidence="2">Uncharacterized protein</fullName>
    </submittedName>
</protein>
<dbReference type="EMBL" id="JAHUTI010076805">
    <property type="protein sequence ID" value="MED6256597.1"/>
    <property type="molecule type" value="Genomic_DNA"/>
</dbReference>
<organism evidence="2 3">
    <name type="scientific">Ataeniobius toweri</name>
    <dbReference type="NCBI Taxonomy" id="208326"/>
    <lineage>
        <taxon>Eukaryota</taxon>
        <taxon>Metazoa</taxon>
        <taxon>Chordata</taxon>
        <taxon>Craniata</taxon>
        <taxon>Vertebrata</taxon>
        <taxon>Euteleostomi</taxon>
        <taxon>Actinopterygii</taxon>
        <taxon>Neopterygii</taxon>
        <taxon>Teleostei</taxon>
        <taxon>Neoteleostei</taxon>
        <taxon>Acanthomorphata</taxon>
        <taxon>Ovalentaria</taxon>
        <taxon>Atherinomorphae</taxon>
        <taxon>Cyprinodontiformes</taxon>
        <taxon>Goodeidae</taxon>
        <taxon>Ataeniobius</taxon>
    </lineage>
</organism>
<name>A0ABU7C1K6_9TELE</name>
<feature type="region of interest" description="Disordered" evidence="1">
    <location>
        <begin position="43"/>
        <end position="71"/>
    </location>
</feature>
<evidence type="ECO:0000313" key="2">
    <source>
        <dbReference type="EMBL" id="MED6256597.1"/>
    </source>
</evidence>
<reference evidence="2 3" key="1">
    <citation type="submission" date="2021-07" db="EMBL/GenBank/DDBJ databases">
        <authorList>
            <person name="Palmer J.M."/>
        </authorList>
    </citation>
    <scope>NUCLEOTIDE SEQUENCE [LARGE SCALE GENOMIC DNA]</scope>
    <source>
        <strain evidence="2 3">AT_MEX2019</strain>
        <tissue evidence="2">Muscle</tissue>
    </source>
</reference>
<gene>
    <name evidence="2" type="ORF">ATANTOWER_030081</name>
</gene>
<sequence>MQNQITEGDKRPSIHSFCVRPPGATKALPVTILMISLERLMKSRPTILPDDGRRTSASRFLETQHWNPERT</sequence>